<keyword evidence="2" id="KW-1185">Reference proteome</keyword>
<dbReference type="RefSeq" id="WP_203714946.1">
    <property type="nucleotide sequence ID" value="NZ_BONE01000030.1"/>
</dbReference>
<gene>
    <name evidence="1" type="ORF">Asi02nite_39300</name>
</gene>
<sequence>MAVQQAPAEREPSGEDDLRDLVTIVDEVVAVWCAQYRVIHRADSNLIFGGTMRRSLGDLPASFTAWLTGLSLLEGIAVGRLVADILTGAVSLIKKMRKRRLDISTVSQIAVSPTVEIRRLHELTVYWRVTESRVSAHLGPAPGELIERVTLLAFMFRTCELLRNPERDPEKAIEEILDCAATAVDMYRFRQSADRFHTTPVDQWIKLLEGSEDSQLRGLGG</sequence>
<evidence type="ECO:0000313" key="2">
    <source>
        <dbReference type="Proteomes" id="UP000604117"/>
    </source>
</evidence>
<protein>
    <submittedName>
        <fullName evidence="1">Uncharacterized protein</fullName>
    </submittedName>
</protein>
<reference evidence="1 2" key="1">
    <citation type="submission" date="2021-01" db="EMBL/GenBank/DDBJ databases">
        <title>Whole genome shotgun sequence of Asanoa siamensis NBRC 107932.</title>
        <authorList>
            <person name="Komaki H."/>
            <person name="Tamura T."/>
        </authorList>
    </citation>
    <scope>NUCLEOTIDE SEQUENCE [LARGE SCALE GENOMIC DNA]</scope>
    <source>
        <strain evidence="1 2">NBRC 107932</strain>
    </source>
</reference>
<name>A0ABQ4CT16_9ACTN</name>
<comment type="caution">
    <text evidence="1">The sequence shown here is derived from an EMBL/GenBank/DDBJ whole genome shotgun (WGS) entry which is preliminary data.</text>
</comment>
<dbReference type="EMBL" id="BONE01000030">
    <property type="protein sequence ID" value="GIF74412.1"/>
    <property type="molecule type" value="Genomic_DNA"/>
</dbReference>
<proteinExistence type="predicted"/>
<organism evidence="1 2">
    <name type="scientific">Asanoa siamensis</name>
    <dbReference type="NCBI Taxonomy" id="926357"/>
    <lineage>
        <taxon>Bacteria</taxon>
        <taxon>Bacillati</taxon>
        <taxon>Actinomycetota</taxon>
        <taxon>Actinomycetes</taxon>
        <taxon>Micromonosporales</taxon>
        <taxon>Micromonosporaceae</taxon>
        <taxon>Asanoa</taxon>
    </lineage>
</organism>
<accession>A0ABQ4CT16</accession>
<evidence type="ECO:0000313" key="1">
    <source>
        <dbReference type="EMBL" id="GIF74412.1"/>
    </source>
</evidence>
<dbReference type="Proteomes" id="UP000604117">
    <property type="component" value="Unassembled WGS sequence"/>
</dbReference>